<feature type="transmembrane region" description="Helical" evidence="1">
    <location>
        <begin position="32"/>
        <end position="57"/>
    </location>
</feature>
<proteinExistence type="predicted"/>
<dbReference type="AlphaFoldDB" id="A0A4Q2J4Q9"/>
<protein>
    <submittedName>
        <fullName evidence="2">DUF58 domain-containing protein</fullName>
    </submittedName>
</protein>
<evidence type="ECO:0000256" key="1">
    <source>
        <dbReference type="SAM" id="Phobius"/>
    </source>
</evidence>
<dbReference type="EMBL" id="SDPL01000799">
    <property type="protein sequence ID" value="RXZ37620.1"/>
    <property type="molecule type" value="Genomic_DNA"/>
</dbReference>
<name>A0A4Q2J4Q9_9MICO</name>
<evidence type="ECO:0000313" key="3">
    <source>
        <dbReference type="Proteomes" id="UP000292881"/>
    </source>
</evidence>
<keyword evidence="1" id="KW-0472">Membrane</keyword>
<sequence>MALTGRFSLLVALGVVPVVLLGGDAGAAWASLVVWLLVAVGLGAIDLAAAASPRLVAVERDLPPRLRLGETVRSELVLRNLGRRRLRAEVRDGWPPS</sequence>
<organism evidence="2 3">
    <name type="scientific">Agromyces binzhouensis</name>
    <dbReference type="NCBI Taxonomy" id="1817495"/>
    <lineage>
        <taxon>Bacteria</taxon>
        <taxon>Bacillati</taxon>
        <taxon>Actinomycetota</taxon>
        <taxon>Actinomycetes</taxon>
        <taxon>Micrococcales</taxon>
        <taxon>Microbacteriaceae</taxon>
        <taxon>Agromyces</taxon>
    </lineage>
</organism>
<reference evidence="2 3" key="1">
    <citation type="submission" date="2019-01" db="EMBL/GenBank/DDBJ databases">
        <authorList>
            <person name="Li J."/>
        </authorList>
    </citation>
    <scope>NUCLEOTIDE SEQUENCE [LARGE SCALE GENOMIC DNA]</scope>
    <source>
        <strain evidence="2 3">CGMCC 4.7180</strain>
    </source>
</reference>
<keyword evidence="1" id="KW-0812">Transmembrane</keyword>
<dbReference type="Proteomes" id="UP000292881">
    <property type="component" value="Unassembled WGS sequence"/>
</dbReference>
<keyword evidence="1" id="KW-1133">Transmembrane helix</keyword>
<comment type="caution">
    <text evidence="2">The sequence shown here is derived from an EMBL/GenBank/DDBJ whole genome shotgun (WGS) entry which is preliminary data.</text>
</comment>
<gene>
    <name evidence="2" type="ORF">ESO86_18350</name>
</gene>
<feature type="non-terminal residue" evidence="2">
    <location>
        <position position="97"/>
    </location>
</feature>
<keyword evidence="3" id="KW-1185">Reference proteome</keyword>
<evidence type="ECO:0000313" key="2">
    <source>
        <dbReference type="EMBL" id="RXZ37620.1"/>
    </source>
</evidence>
<accession>A0A4Q2J4Q9</accession>